<sequence>MMKTLVMSQQLRGGVCGPAFLGSAQGGNQVVVKFAHVKPDPIDFLLQEAYIYQHQLECLQGSVVPRHYGVFSGDRRVVLVTAYARKSLDSFEGLDVETKKTILDHIITLHRNGVRHGDVGPDNITMGSDGHPRVIDFSHASAHICPGVDKCQEIIATARMLGISDALSSYHEAPRLKTQ</sequence>
<evidence type="ECO:0000259" key="1">
    <source>
        <dbReference type="PROSITE" id="PS50011"/>
    </source>
</evidence>
<feature type="domain" description="Protein kinase" evidence="1">
    <location>
        <begin position="5"/>
        <end position="179"/>
    </location>
</feature>
<proteinExistence type="predicted"/>
<dbReference type="PANTHER" id="PTHR37171">
    <property type="entry name" value="SERINE/THREONINE-PROTEIN KINASE YRZF-RELATED"/>
    <property type="match status" value="1"/>
</dbReference>
<dbReference type="InterPro" id="IPR000719">
    <property type="entry name" value="Prot_kinase_dom"/>
</dbReference>
<dbReference type="OrthoDB" id="2523927at2759"/>
<gene>
    <name evidence="2" type="ORF">BOTBODRAFT_589430</name>
</gene>
<reference evidence="3" key="1">
    <citation type="journal article" date="2014" name="Proc. Natl. Acad. Sci. U.S.A.">
        <title>Extensive sampling of basidiomycete genomes demonstrates inadequacy of the white-rot/brown-rot paradigm for wood decay fungi.</title>
        <authorList>
            <person name="Riley R."/>
            <person name="Salamov A.A."/>
            <person name="Brown D.W."/>
            <person name="Nagy L.G."/>
            <person name="Floudas D."/>
            <person name="Held B.W."/>
            <person name="Levasseur A."/>
            <person name="Lombard V."/>
            <person name="Morin E."/>
            <person name="Otillar R."/>
            <person name="Lindquist E.A."/>
            <person name="Sun H."/>
            <person name="LaButti K.M."/>
            <person name="Schmutz J."/>
            <person name="Jabbour D."/>
            <person name="Luo H."/>
            <person name="Baker S.E."/>
            <person name="Pisabarro A.G."/>
            <person name="Walton J.D."/>
            <person name="Blanchette R.A."/>
            <person name="Henrissat B."/>
            <person name="Martin F."/>
            <person name="Cullen D."/>
            <person name="Hibbett D.S."/>
            <person name="Grigoriev I.V."/>
        </authorList>
    </citation>
    <scope>NUCLEOTIDE SEQUENCE [LARGE SCALE GENOMIC DNA]</scope>
    <source>
        <strain evidence="3">FD-172 SS1</strain>
    </source>
</reference>
<dbReference type="GO" id="GO:0004672">
    <property type="term" value="F:protein kinase activity"/>
    <property type="evidence" value="ECO:0007669"/>
    <property type="project" value="InterPro"/>
</dbReference>
<dbReference type="InterPro" id="IPR052396">
    <property type="entry name" value="Meiotic_Drive_Suppr_Kinase"/>
</dbReference>
<dbReference type="InterPro" id="IPR011009">
    <property type="entry name" value="Kinase-like_dom_sf"/>
</dbReference>
<organism evidence="2 3">
    <name type="scientific">Botryobasidium botryosum (strain FD-172 SS1)</name>
    <dbReference type="NCBI Taxonomy" id="930990"/>
    <lineage>
        <taxon>Eukaryota</taxon>
        <taxon>Fungi</taxon>
        <taxon>Dikarya</taxon>
        <taxon>Basidiomycota</taxon>
        <taxon>Agaricomycotina</taxon>
        <taxon>Agaricomycetes</taxon>
        <taxon>Cantharellales</taxon>
        <taxon>Botryobasidiaceae</taxon>
        <taxon>Botryobasidium</taxon>
    </lineage>
</organism>
<evidence type="ECO:0000313" key="2">
    <source>
        <dbReference type="EMBL" id="KDQ07947.1"/>
    </source>
</evidence>
<protein>
    <recommendedName>
        <fullName evidence="1">Protein kinase domain-containing protein</fullName>
    </recommendedName>
</protein>
<keyword evidence="3" id="KW-1185">Reference proteome</keyword>
<name>A0A067M7V8_BOTB1</name>
<dbReference type="PANTHER" id="PTHR37171:SF1">
    <property type="entry name" value="SERINE_THREONINE-PROTEIN KINASE YRZF-RELATED"/>
    <property type="match status" value="1"/>
</dbReference>
<evidence type="ECO:0000313" key="3">
    <source>
        <dbReference type="Proteomes" id="UP000027195"/>
    </source>
</evidence>
<dbReference type="HOGENOM" id="CLU_1503218_0_0_1"/>
<dbReference type="InParanoid" id="A0A067M7V8"/>
<dbReference type="GO" id="GO:0005524">
    <property type="term" value="F:ATP binding"/>
    <property type="evidence" value="ECO:0007669"/>
    <property type="project" value="InterPro"/>
</dbReference>
<dbReference type="SUPFAM" id="SSF56112">
    <property type="entry name" value="Protein kinase-like (PK-like)"/>
    <property type="match status" value="1"/>
</dbReference>
<dbReference type="STRING" id="930990.A0A067M7V8"/>
<dbReference type="Gene3D" id="1.10.510.10">
    <property type="entry name" value="Transferase(Phosphotransferase) domain 1"/>
    <property type="match status" value="1"/>
</dbReference>
<dbReference type="Proteomes" id="UP000027195">
    <property type="component" value="Unassembled WGS sequence"/>
</dbReference>
<dbReference type="EMBL" id="KL198098">
    <property type="protein sequence ID" value="KDQ07947.1"/>
    <property type="molecule type" value="Genomic_DNA"/>
</dbReference>
<accession>A0A067M7V8</accession>
<dbReference type="PROSITE" id="PS50011">
    <property type="entry name" value="PROTEIN_KINASE_DOM"/>
    <property type="match status" value="1"/>
</dbReference>
<dbReference type="AlphaFoldDB" id="A0A067M7V8"/>